<feature type="region of interest" description="Disordered" evidence="1">
    <location>
        <begin position="314"/>
        <end position="333"/>
    </location>
</feature>
<proteinExistence type="predicted"/>
<dbReference type="InterPro" id="IPR002816">
    <property type="entry name" value="TraB/PrgY/GumN_fam"/>
</dbReference>
<keyword evidence="2" id="KW-0732">Signal</keyword>
<dbReference type="EMBL" id="JACSQU010000002">
    <property type="protein sequence ID" value="MBD7941793.1"/>
    <property type="molecule type" value="Genomic_DNA"/>
</dbReference>
<dbReference type="CDD" id="cd14788">
    <property type="entry name" value="GumN"/>
    <property type="match status" value="1"/>
</dbReference>
<keyword evidence="4" id="KW-1185">Reference proteome</keyword>
<name>A0ABR8R1Z1_9CAUL</name>
<comment type="caution">
    <text evidence="3">The sequence shown here is derived from an EMBL/GenBank/DDBJ whole genome shotgun (WGS) entry which is preliminary data.</text>
</comment>
<dbReference type="Pfam" id="PF01963">
    <property type="entry name" value="TraB_PrgY_gumN"/>
    <property type="match status" value="1"/>
</dbReference>
<protein>
    <submittedName>
        <fullName evidence="3">TraB/GumN family protein</fullName>
    </submittedName>
</protein>
<feature type="signal peptide" evidence="2">
    <location>
        <begin position="1"/>
        <end position="25"/>
    </location>
</feature>
<evidence type="ECO:0000256" key="1">
    <source>
        <dbReference type="SAM" id="MobiDB-lite"/>
    </source>
</evidence>
<evidence type="ECO:0000313" key="4">
    <source>
        <dbReference type="Proteomes" id="UP000638918"/>
    </source>
</evidence>
<evidence type="ECO:0000313" key="3">
    <source>
        <dbReference type="EMBL" id="MBD7941793.1"/>
    </source>
</evidence>
<feature type="chain" id="PRO_5045440990" evidence="2">
    <location>
        <begin position="26"/>
        <end position="333"/>
    </location>
</feature>
<sequence>MKARLATLALSACLALSAAPASVLAAQEQAEAPTRLEEVVVSARRAGAPMWTVRRDGEGVMILVGAIEEAPRGFDWRPQALEEAAGRADRILFPQRGRASPADVLRLIWRIRTIGWLPEGTTTADYLSSQDEARLEALMAEAKDDQWRRESLLLLAIGLIKDKAGEKDARPVGADEAVRRAARKARVPIRSIGVVRGADLVESLISAPPETHRECLRAALSAAELGPDAMRLRAEAWRDLHVAAVLASPIDQAVDRCWPWGDPQIGPQLRAEWTEAVTQALGQPGLTLAVAPLRRLAEPGGVLDLLEAQGFEVDGPEWKPITPESGAPETAAP</sequence>
<accession>A0ABR8R1Z1</accession>
<gene>
    <name evidence="3" type="ORF">H9656_10390</name>
</gene>
<reference evidence="3 4" key="1">
    <citation type="submission" date="2020-08" db="EMBL/GenBank/DDBJ databases">
        <title>A Genomic Blueprint of the Chicken Gut Microbiome.</title>
        <authorList>
            <person name="Gilroy R."/>
            <person name="Ravi A."/>
            <person name="Getino M."/>
            <person name="Pursley I."/>
            <person name="Horton D.L."/>
            <person name="Alikhan N.-F."/>
            <person name="Baker D."/>
            <person name="Gharbi K."/>
            <person name="Hall N."/>
            <person name="Watson M."/>
            <person name="Adriaenssens E.M."/>
            <person name="Foster-Nyarko E."/>
            <person name="Jarju S."/>
            <person name="Secka A."/>
            <person name="Antonio M."/>
            <person name="Oren A."/>
            <person name="Chaudhuri R."/>
            <person name="La Ragione R.M."/>
            <person name="Hildebrand F."/>
            <person name="Pallen M.J."/>
        </authorList>
    </citation>
    <scope>NUCLEOTIDE SEQUENCE [LARGE SCALE GENOMIC DNA]</scope>
    <source>
        <strain evidence="3 4">Sa3CVA3</strain>
    </source>
</reference>
<dbReference type="RefSeq" id="WP_191744180.1">
    <property type="nucleotide sequence ID" value="NZ_JACSQU010000002.1"/>
</dbReference>
<evidence type="ECO:0000256" key="2">
    <source>
        <dbReference type="SAM" id="SignalP"/>
    </source>
</evidence>
<dbReference type="Proteomes" id="UP000638918">
    <property type="component" value="Unassembled WGS sequence"/>
</dbReference>
<organism evidence="3 4">
    <name type="scientific">Brevundimonas guildfordensis</name>
    <dbReference type="NCBI Taxonomy" id="2762241"/>
    <lineage>
        <taxon>Bacteria</taxon>
        <taxon>Pseudomonadati</taxon>
        <taxon>Pseudomonadota</taxon>
        <taxon>Alphaproteobacteria</taxon>
        <taxon>Caulobacterales</taxon>
        <taxon>Caulobacteraceae</taxon>
        <taxon>Brevundimonas</taxon>
    </lineage>
</organism>